<dbReference type="PANTHER" id="PTHR43721:SF11">
    <property type="entry name" value="SELENOCYSTEINE-SPECIFIC ELONGATION FACTOR"/>
    <property type="match status" value="1"/>
</dbReference>
<dbReference type="SUPFAM" id="SSF50447">
    <property type="entry name" value="Translation proteins"/>
    <property type="match status" value="1"/>
</dbReference>
<proteinExistence type="predicted"/>
<gene>
    <name evidence="1" type="ORF">GC250_11535</name>
</gene>
<name>A0A6A9QM12_SULME</name>
<dbReference type="PANTHER" id="PTHR43721">
    <property type="entry name" value="ELONGATION FACTOR TU-RELATED"/>
    <property type="match status" value="1"/>
</dbReference>
<dbReference type="RefSeq" id="WP_054838845.1">
    <property type="nucleotide sequence ID" value="NZ_BBBY01000020.1"/>
</dbReference>
<keyword evidence="1" id="KW-0648">Protein biosynthesis</keyword>
<dbReference type="GO" id="GO:0003746">
    <property type="term" value="F:translation elongation factor activity"/>
    <property type="evidence" value="ECO:0007669"/>
    <property type="project" value="UniProtKB-KW"/>
</dbReference>
<comment type="caution">
    <text evidence="1">The sequence shown here is derived from an EMBL/GenBank/DDBJ whole genome shotgun (WGS) entry which is preliminary data.</text>
</comment>
<reference evidence="1 2" key="1">
    <citation type="submission" date="2019-10" db="EMBL/GenBank/DDBJ databases">
        <title>Sequencing and Assembly of Multiple Reported Metal-Biooxidizing Members of the Extremely Thermoacidophilic Archaeal Family Sulfolobaceae.</title>
        <authorList>
            <person name="Counts J.A."/>
            <person name="Kelly R.M."/>
        </authorList>
    </citation>
    <scope>NUCLEOTIDE SEQUENCE [LARGE SCALE GENOMIC DNA]</scope>
    <source>
        <strain evidence="1 2">DSM 6482</strain>
    </source>
</reference>
<organism evidence="1 2">
    <name type="scientific">Sulfuracidifex metallicus DSM 6482 = JCM 9184</name>
    <dbReference type="NCBI Taxonomy" id="523847"/>
    <lineage>
        <taxon>Archaea</taxon>
        <taxon>Thermoproteota</taxon>
        <taxon>Thermoprotei</taxon>
        <taxon>Sulfolobales</taxon>
        <taxon>Sulfolobaceae</taxon>
        <taxon>Sulfuracidifex</taxon>
    </lineage>
</organism>
<dbReference type="InterPro" id="IPR050055">
    <property type="entry name" value="EF-Tu_GTPase"/>
</dbReference>
<dbReference type="Gene3D" id="2.40.30.10">
    <property type="entry name" value="Translation factors"/>
    <property type="match status" value="1"/>
</dbReference>
<evidence type="ECO:0000313" key="2">
    <source>
        <dbReference type="Proteomes" id="UP000470772"/>
    </source>
</evidence>
<protein>
    <submittedName>
        <fullName evidence="1">Translation elongation factor</fullName>
    </submittedName>
</protein>
<dbReference type="Proteomes" id="UP000470772">
    <property type="component" value="Unassembled WGS sequence"/>
</dbReference>
<dbReference type="InterPro" id="IPR009000">
    <property type="entry name" value="Transl_B-barrel_sf"/>
</dbReference>
<keyword evidence="2" id="KW-1185">Reference proteome</keyword>
<sequence>MYFGNITSVVSSDPQRAGKIAEKLGKLHENAKVNIYYRRNGDYIRSILVATQYPEKLLCLAEAVSLSSRVILNVPDSPKWTDGELGLLADSSGVKVVITSDLSEDKVRKMFKGIGLEGAEITQDVNDVPEGEEKDNGFIYVDKAFNVKGVGTVVTGFSFTPVELHEKLNAVPVNKDVEVKTIQVLDEDQKGVKPGVRIGFSLRNAKEEEMRDTYILVKPSVPLIKEFEAELVSYPWSKPADGNYHVVGGGVAVTAMLKVNEGNAQVSLTSPLPKLERYILLNVNVKQGKPRVIGYLKPSK</sequence>
<dbReference type="OrthoDB" id="30874at2157"/>
<evidence type="ECO:0000313" key="1">
    <source>
        <dbReference type="EMBL" id="MUN30046.1"/>
    </source>
</evidence>
<dbReference type="EMBL" id="WGGD01000005">
    <property type="protein sequence ID" value="MUN30046.1"/>
    <property type="molecule type" value="Genomic_DNA"/>
</dbReference>
<keyword evidence="1" id="KW-0251">Elongation factor</keyword>
<dbReference type="AlphaFoldDB" id="A0A6A9QM12"/>
<dbReference type="GO" id="GO:0001514">
    <property type="term" value="P:selenocysteine incorporation"/>
    <property type="evidence" value="ECO:0007669"/>
    <property type="project" value="TreeGrafter"/>
</dbReference>
<accession>A0A6A9QM12</accession>